<sequence>MQFAFVKITIYCTIIIPKCIGINFIDFTNVPNQYETTQSYLHLVSDTKDTDGTIPPLDATTRDTKRRFMVVSPKPVFLRQEEAEEEKDASLKNKIKLLVQQCIHDAKDKMETIDSLKDKYKDDPSYKVGFIFHNLKKSKDVMSELFNVAVKHRHDWKALEQMRIFELIVHTNVDTTNLVRQLVELHLHNVNATNPAPNVVKKRVVLL</sequence>
<accession>A0AAJ6ZGE7</accession>
<dbReference type="GeneID" id="106121146"/>
<protein>
    <submittedName>
        <fullName evidence="1">Uncharacterized protein LOC106121146</fullName>
    </submittedName>
</protein>
<dbReference type="RefSeq" id="XP_013172107.1">
    <property type="nucleotide sequence ID" value="XM_013316653.1"/>
</dbReference>
<evidence type="ECO:0000313" key="1">
    <source>
        <dbReference type="RefSeq" id="XP_013172107.1"/>
    </source>
</evidence>
<gene>
    <name evidence="1" type="primary">LOC106121146</name>
</gene>
<organism evidence="1">
    <name type="scientific">Papilio xuthus</name>
    <name type="common">Asian swallowtail butterfly</name>
    <dbReference type="NCBI Taxonomy" id="66420"/>
    <lineage>
        <taxon>Eukaryota</taxon>
        <taxon>Metazoa</taxon>
        <taxon>Ecdysozoa</taxon>
        <taxon>Arthropoda</taxon>
        <taxon>Hexapoda</taxon>
        <taxon>Insecta</taxon>
        <taxon>Pterygota</taxon>
        <taxon>Neoptera</taxon>
        <taxon>Endopterygota</taxon>
        <taxon>Lepidoptera</taxon>
        <taxon>Glossata</taxon>
        <taxon>Ditrysia</taxon>
        <taxon>Papilionoidea</taxon>
        <taxon>Papilionidae</taxon>
        <taxon>Papilioninae</taxon>
        <taxon>Papilio</taxon>
    </lineage>
</organism>
<dbReference type="Proteomes" id="UP000694872">
    <property type="component" value="Unplaced"/>
</dbReference>
<reference evidence="1" key="1">
    <citation type="submission" date="2025-08" db="UniProtKB">
        <authorList>
            <consortium name="RefSeq"/>
        </authorList>
    </citation>
    <scope>IDENTIFICATION</scope>
</reference>
<name>A0AAJ6ZGE7_PAPXU</name>
<dbReference type="KEGG" id="pxu:106121146"/>
<proteinExistence type="predicted"/>
<dbReference type="AlphaFoldDB" id="A0AAJ6ZGE7"/>